<feature type="repeat" description="TPR" evidence="1">
    <location>
        <begin position="172"/>
        <end position="205"/>
    </location>
</feature>
<feature type="repeat" description="TPR" evidence="1">
    <location>
        <begin position="213"/>
        <end position="246"/>
    </location>
</feature>
<dbReference type="PANTHER" id="PTHR10098">
    <property type="entry name" value="RAPSYN-RELATED"/>
    <property type="match status" value="1"/>
</dbReference>
<dbReference type="PROSITE" id="PS50293">
    <property type="entry name" value="TPR_REGION"/>
    <property type="match status" value="1"/>
</dbReference>
<keyword evidence="2" id="KW-0812">Transmembrane</keyword>
<dbReference type="PROSITE" id="PS50005">
    <property type="entry name" value="TPR"/>
    <property type="match status" value="5"/>
</dbReference>
<keyword evidence="2" id="KW-0472">Membrane</keyword>
<organism evidence="3 4">
    <name type="scientific">Reichenbachiella carrageenanivorans</name>
    <dbReference type="NCBI Taxonomy" id="2979869"/>
    <lineage>
        <taxon>Bacteria</taxon>
        <taxon>Pseudomonadati</taxon>
        <taxon>Bacteroidota</taxon>
        <taxon>Cytophagia</taxon>
        <taxon>Cytophagales</taxon>
        <taxon>Reichenbachiellaceae</taxon>
        <taxon>Reichenbachiella</taxon>
    </lineage>
</organism>
<dbReference type="RefSeq" id="WP_263050706.1">
    <property type="nucleotide sequence ID" value="NZ_CP106735.1"/>
</dbReference>
<keyword evidence="4" id="KW-1185">Reference proteome</keyword>
<proteinExistence type="predicted"/>
<name>A0ABY6CYH7_9BACT</name>
<protein>
    <submittedName>
        <fullName evidence="3">Tetratricopeptide repeat protein</fullName>
    </submittedName>
</protein>
<gene>
    <name evidence="3" type="ORF">N7E81_16535</name>
</gene>
<evidence type="ECO:0000313" key="3">
    <source>
        <dbReference type="EMBL" id="UXX78962.1"/>
    </source>
</evidence>
<keyword evidence="2" id="KW-1133">Transmembrane helix</keyword>
<dbReference type="Gene3D" id="1.25.40.10">
    <property type="entry name" value="Tetratricopeptide repeat domain"/>
    <property type="match status" value="3"/>
</dbReference>
<dbReference type="Pfam" id="PF13424">
    <property type="entry name" value="TPR_12"/>
    <property type="match status" value="2"/>
</dbReference>
<keyword evidence="1" id="KW-0802">TPR repeat</keyword>
<dbReference type="Proteomes" id="UP001062165">
    <property type="component" value="Chromosome"/>
</dbReference>
<evidence type="ECO:0000256" key="1">
    <source>
        <dbReference type="PROSITE-ProRule" id="PRU00339"/>
    </source>
</evidence>
<feature type="repeat" description="TPR" evidence="1">
    <location>
        <begin position="250"/>
        <end position="283"/>
    </location>
</feature>
<dbReference type="InterPro" id="IPR019734">
    <property type="entry name" value="TPR_rpt"/>
</dbReference>
<dbReference type="EMBL" id="CP106735">
    <property type="protein sequence ID" value="UXX78962.1"/>
    <property type="molecule type" value="Genomic_DNA"/>
</dbReference>
<feature type="transmembrane region" description="Helical" evidence="2">
    <location>
        <begin position="361"/>
        <end position="381"/>
    </location>
</feature>
<dbReference type="SMART" id="SM00028">
    <property type="entry name" value="TPR"/>
    <property type="match status" value="6"/>
</dbReference>
<dbReference type="InterPro" id="IPR011990">
    <property type="entry name" value="TPR-like_helical_dom_sf"/>
</dbReference>
<evidence type="ECO:0000313" key="4">
    <source>
        <dbReference type="Proteomes" id="UP001062165"/>
    </source>
</evidence>
<evidence type="ECO:0000256" key="2">
    <source>
        <dbReference type="SAM" id="Phobius"/>
    </source>
</evidence>
<feature type="repeat" description="TPR" evidence="1">
    <location>
        <begin position="53"/>
        <end position="86"/>
    </location>
</feature>
<feature type="repeat" description="TPR" evidence="1">
    <location>
        <begin position="132"/>
        <end position="165"/>
    </location>
</feature>
<dbReference type="SUPFAM" id="SSF48452">
    <property type="entry name" value="TPR-like"/>
    <property type="match status" value="2"/>
</dbReference>
<reference evidence="3" key="1">
    <citation type="submission" date="2022-10" db="EMBL/GenBank/DDBJ databases">
        <title>Comparative genomics and taxonomic characterization of three novel marine species of genus Reichenbachiella exhibiting antioxidant and polysaccharide degradation activities.</title>
        <authorList>
            <person name="Muhammad N."/>
            <person name="Lee Y.-J."/>
            <person name="Ko J."/>
            <person name="Kim S.-G."/>
        </authorList>
    </citation>
    <scope>NUCLEOTIDE SEQUENCE</scope>
    <source>
        <strain evidence="3">Wsw4-B4</strain>
    </source>
</reference>
<sequence>MFIISCDDTVEVNTQTLYDEAADLYREGQYEASKQKIDLLLDAPDLGSSILIAKSYYLRGFIYYLNNESKEAYQDYLMALELAKEHGDEKIESRLYNEIGQIFYEKELYDQGLVYFQMALDHVNAATYQDRAYYNYGIGKSLKSLGRFDEAMEFLLEAIEINKQLNNNNSLIKNYLEMGSLHSRVGNYTVALEHFQKVIELAPLSQNPSNNMWKAYNNMGNAFLIVDKFEEAEVYLTQALEYNTNENQLWVTYNNLGRVYNKKGQYEKAWSCFKKSLVYNSEKGEMNELAITNMALKKTFQKLNQPDSLLYYTMLINDMALPLIETQAWLKDEDMKIALLTKYQNYKQKQSEREQYAKTSWLMAFIMTFVFVSGVLSMRLWKIYNYKSSQKGYDLIRNPNEMVYLLDLFKKEKEEMKKVMDQKIGGAN</sequence>
<accession>A0ABY6CYH7</accession>